<feature type="transmembrane region" description="Helical" evidence="1">
    <location>
        <begin position="342"/>
        <end position="361"/>
    </location>
</feature>
<dbReference type="Gene3D" id="3.30.70.1430">
    <property type="entry name" value="Multidrug efflux transporter AcrB pore domain"/>
    <property type="match status" value="2"/>
</dbReference>
<feature type="transmembrane region" description="Helical" evidence="1">
    <location>
        <begin position="887"/>
        <end position="911"/>
    </location>
</feature>
<dbReference type="Gene3D" id="1.20.1640.10">
    <property type="entry name" value="Multidrug efflux transporter AcrB transmembrane domain"/>
    <property type="match status" value="2"/>
</dbReference>
<dbReference type="Gene3D" id="3.30.70.1440">
    <property type="entry name" value="Multidrug efflux transporter AcrB pore domain"/>
    <property type="match status" value="1"/>
</dbReference>
<protein>
    <submittedName>
        <fullName evidence="2">Efflux RND transporter permease subunit</fullName>
    </submittedName>
</protein>
<feature type="transmembrane region" description="Helical" evidence="1">
    <location>
        <begin position="394"/>
        <end position="418"/>
    </location>
</feature>
<dbReference type="InterPro" id="IPR027463">
    <property type="entry name" value="AcrB_DN_DC_subdom"/>
</dbReference>
<keyword evidence="1" id="KW-1133">Transmembrane helix</keyword>
<dbReference type="Gene3D" id="3.30.2090.10">
    <property type="entry name" value="Multidrug efflux transporter AcrB TolC docking domain, DN and DC subdomains"/>
    <property type="match status" value="2"/>
</dbReference>
<feature type="transmembrane region" description="Helical" evidence="1">
    <location>
        <begin position="26"/>
        <end position="46"/>
    </location>
</feature>
<dbReference type="SUPFAM" id="SSF82714">
    <property type="entry name" value="Multidrug efflux transporter AcrB TolC docking domain, DN and DC subdomains"/>
    <property type="match status" value="2"/>
</dbReference>
<feature type="transmembrane region" description="Helical" evidence="1">
    <location>
        <begin position="439"/>
        <end position="459"/>
    </location>
</feature>
<dbReference type="GO" id="GO:0042910">
    <property type="term" value="F:xenobiotic transmembrane transporter activity"/>
    <property type="evidence" value="ECO:0007669"/>
    <property type="project" value="TreeGrafter"/>
</dbReference>
<dbReference type="Gene3D" id="3.30.70.1320">
    <property type="entry name" value="Multidrug efflux transporter AcrB pore domain like"/>
    <property type="match status" value="1"/>
</dbReference>
<feature type="transmembrane region" description="Helical" evidence="1">
    <location>
        <begin position="532"/>
        <end position="549"/>
    </location>
</feature>
<keyword evidence="1" id="KW-0812">Transmembrane</keyword>
<dbReference type="OrthoDB" id="9757904at2"/>
<feature type="transmembrane region" description="Helical" evidence="1">
    <location>
        <begin position="368"/>
        <end position="388"/>
    </location>
</feature>
<accession>A0A437JQ10</accession>
<dbReference type="PANTHER" id="PTHR32063:SF28">
    <property type="entry name" value="BLR2861 PROTEIN"/>
    <property type="match status" value="1"/>
</dbReference>
<feature type="transmembrane region" description="Helical" evidence="1">
    <location>
        <begin position="863"/>
        <end position="880"/>
    </location>
</feature>
<feature type="transmembrane region" description="Helical" evidence="1">
    <location>
        <begin position="958"/>
        <end position="978"/>
    </location>
</feature>
<evidence type="ECO:0000313" key="3">
    <source>
        <dbReference type="Proteomes" id="UP000288178"/>
    </source>
</evidence>
<dbReference type="InterPro" id="IPR001036">
    <property type="entry name" value="Acrflvin-R"/>
</dbReference>
<reference evidence="2 3" key="1">
    <citation type="submission" date="2019-01" db="EMBL/GenBank/DDBJ databases">
        <authorList>
            <person name="Chen W.-M."/>
        </authorList>
    </citation>
    <scope>NUCLEOTIDE SEQUENCE [LARGE SCALE GENOMIC DNA]</scope>
    <source>
        <strain evidence="2 3">ICH-3</strain>
    </source>
</reference>
<keyword evidence="3" id="KW-1185">Reference proteome</keyword>
<name>A0A437JQ10_9BURK</name>
<dbReference type="SUPFAM" id="SSF82693">
    <property type="entry name" value="Multidrug efflux transporter AcrB pore domain, PN1, PN2, PC1 and PC2 subdomains"/>
    <property type="match status" value="4"/>
</dbReference>
<keyword evidence="1" id="KW-0472">Membrane</keyword>
<evidence type="ECO:0000256" key="1">
    <source>
        <dbReference type="SAM" id="Phobius"/>
    </source>
</evidence>
<dbReference type="Proteomes" id="UP000288178">
    <property type="component" value="Unassembled WGS sequence"/>
</dbReference>
<comment type="caution">
    <text evidence="2">The sequence shown here is derived from an EMBL/GenBank/DDBJ whole genome shotgun (WGS) entry which is preliminary data.</text>
</comment>
<feature type="transmembrane region" description="Helical" evidence="1">
    <location>
        <begin position="917"/>
        <end position="937"/>
    </location>
</feature>
<dbReference type="EMBL" id="SACT01000009">
    <property type="protein sequence ID" value="RVT48948.1"/>
    <property type="molecule type" value="Genomic_DNA"/>
</dbReference>
<dbReference type="SUPFAM" id="SSF82866">
    <property type="entry name" value="Multidrug efflux transporter AcrB transmembrane domain"/>
    <property type="match status" value="2"/>
</dbReference>
<dbReference type="PANTHER" id="PTHR32063">
    <property type="match status" value="1"/>
</dbReference>
<dbReference type="Pfam" id="PF00873">
    <property type="entry name" value="ACR_tran"/>
    <property type="match status" value="1"/>
</dbReference>
<feature type="transmembrane region" description="Helical" evidence="1">
    <location>
        <begin position="990"/>
        <end position="1016"/>
    </location>
</feature>
<dbReference type="AlphaFoldDB" id="A0A437JQ10"/>
<sequence length="1041" mass="109731">MSPGDNAPPAADRATDLPALSIRRPWLVVVLNLLIVIAGLGALRGVELRELPNVDRPIVAVRADFPGAAPETLDAEVTRVLEGAAARVPGVVQVRAGSEEGNLRVILEFSPDVNLVDAANDVRDAISRVESQLPAGVQNLSIVKADADAEPVIQLAVASRVLSVDQLTRAVEEQLEPELVAVPGVADVTLFGGRETVMRVRLDPARLAARNVAVDEVVAALRSARADVPAGSLQGGELQVLVRANASLTEPGQLGALQLRPGVYLRDLADIVLAPADATAYVRLDGRNVINVGVVRQAQSNSVAISEGVRRVVERINARGEALQVSVVADEAIFIEGALSEVVASLLIAAVVVVAVVGLFLGRWRPTLVPAVAIPISLIGTLAAIWLLGFSLNLLTLLALVLASGLVVDDAIVVLENIQRRRAAGLGPRAAAVLGTREVFFAIMATTATLVAVFVPISFLPSTTGRLFTEFGWVMAIAVMLSSFAALSLGPMLAARIPPDGPPGPVQRSLARIGRPVAAGYTRALAWALRRAWAVFALCLALGAGALWLHQSLPSELAPAEDRGVLRIRLDGPDGAALAYADRQLDLALPLLQPLVDEGLVTQVFTITGRWDPHRAEIIAPLADWADREVTQQQVAARLQPLLDRLPGARVRVFGGGSSLGGGGPSDGSVRMAITGDTHAAIAEQAFAFAAAIEREIPALQDLRVDWNVSQPQLGLQVDRERAAALGVPVAGLDAALRALVQGYEVDELSRGDRAVPVFVESARRAATDPSDLLMFQVRAADGRLVPLAQFVRFEEGAIAAELNRFGQRRAVEIDAAVAAGVPLQQVVDQLRALATRELPPEMGLLFRGDAATLEETARDVQLTFAIALLVVFLVLVAQFESVTSATVVLSTVPFGLAAAVYAMTFGGVSLNLYSQIGLLLLVGVMAKNSILMVEFADQLRDQGRSVRDAAFEAATTRLRPIMMTMVSTVLGALPLLLSAGPGAEARVSIGAVIFGGLSLAALFTLFLTPVLYLGIARWSAPRARQGEQLAQEMQAASGGD</sequence>
<proteinExistence type="predicted"/>
<dbReference type="RefSeq" id="WP_128200569.1">
    <property type="nucleotide sequence ID" value="NZ_SACT01000009.1"/>
</dbReference>
<evidence type="ECO:0000313" key="2">
    <source>
        <dbReference type="EMBL" id="RVT48948.1"/>
    </source>
</evidence>
<organism evidence="2 3">
    <name type="scientific">Rubrivivax albus</name>
    <dbReference type="NCBI Taxonomy" id="2499835"/>
    <lineage>
        <taxon>Bacteria</taxon>
        <taxon>Pseudomonadati</taxon>
        <taxon>Pseudomonadota</taxon>
        <taxon>Betaproteobacteria</taxon>
        <taxon>Burkholderiales</taxon>
        <taxon>Sphaerotilaceae</taxon>
        <taxon>Rubrivivax</taxon>
    </lineage>
</organism>
<dbReference type="GO" id="GO:0005886">
    <property type="term" value="C:plasma membrane"/>
    <property type="evidence" value="ECO:0007669"/>
    <property type="project" value="TreeGrafter"/>
</dbReference>
<feature type="transmembrane region" description="Helical" evidence="1">
    <location>
        <begin position="471"/>
        <end position="489"/>
    </location>
</feature>
<gene>
    <name evidence="2" type="ORF">ENE75_21605</name>
</gene>
<dbReference type="PRINTS" id="PR00702">
    <property type="entry name" value="ACRIFLAVINRP"/>
</dbReference>